<dbReference type="EC" id="3.6.1.1" evidence="2"/>
<gene>
    <name evidence="7" type="ORF">SAMN02787144_101853</name>
</gene>
<dbReference type="GO" id="GO:0000287">
    <property type="term" value="F:magnesium ion binding"/>
    <property type="evidence" value="ECO:0007669"/>
    <property type="project" value="InterPro"/>
</dbReference>
<dbReference type="GO" id="GO:0004427">
    <property type="term" value="F:inorganic diphosphate phosphatase activity"/>
    <property type="evidence" value="ECO:0007669"/>
    <property type="project" value="UniProtKB-EC"/>
</dbReference>
<keyword evidence="5" id="KW-0460">Magnesium</keyword>
<dbReference type="EMBL" id="FPJO01000018">
    <property type="protein sequence ID" value="SFY32761.1"/>
    <property type="molecule type" value="Genomic_DNA"/>
</dbReference>
<evidence type="ECO:0000256" key="1">
    <source>
        <dbReference type="ARBA" id="ARBA00001946"/>
    </source>
</evidence>
<feature type="region of interest" description="Disordered" evidence="6">
    <location>
        <begin position="1"/>
        <end position="41"/>
    </location>
</feature>
<name>A0A1K2EAZ9_STRAR</name>
<evidence type="ECO:0000256" key="5">
    <source>
        <dbReference type="ARBA" id="ARBA00022842"/>
    </source>
</evidence>
<dbReference type="GO" id="GO:0005737">
    <property type="term" value="C:cytoplasm"/>
    <property type="evidence" value="ECO:0007669"/>
    <property type="project" value="InterPro"/>
</dbReference>
<dbReference type="Pfam" id="PF00719">
    <property type="entry name" value="Pyrophosphatase"/>
    <property type="match status" value="1"/>
</dbReference>
<dbReference type="InterPro" id="IPR036649">
    <property type="entry name" value="Pyrophosphatase_sf"/>
</dbReference>
<keyword evidence="4" id="KW-0378">Hydrolase</keyword>
<dbReference type="AlphaFoldDB" id="A0A1K2EAZ9"/>
<comment type="cofactor">
    <cofactor evidence="1">
        <name>Mg(2+)</name>
        <dbReference type="ChEBI" id="CHEBI:18420"/>
    </cofactor>
</comment>
<keyword evidence="3" id="KW-0479">Metal-binding</keyword>
<evidence type="ECO:0000313" key="8">
    <source>
        <dbReference type="Proteomes" id="UP000181909"/>
    </source>
</evidence>
<dbReference type="STRING" id="1893.SAMN02787144_101853"/>
<dbReference type="InterPro" id="IPR008162">
    <property type="entry name" value="Pyrophosphatase"/>
</dbReference>
<dbReference type="GO" id="GO:0006796">
    <property type="term" value="P:phosphate-containing compound metabolic process"/>
    <property type="evidence" value="ECO:0007669"/>
    <property type="project" value="InterPro"/>
</dbReference>
<evidence type="ECO:0000313" key="7">
    <source>
        <dbReference type="EMBL" id="SFY32761.1"/>
    </source>
</evidence>
<organism evidence="7 8">
    <name type="scientific">Streptomyces atratus</name>
    <dbReference type="NCBI Taxonomy" id="1893"/>
    <lineage>
        <taxon>Bacteria</taxon>
        <taxon>Bacillati</taxon>
        <taxon>Actinomycetota</taxon>
        <taxon>Actinomycetes</taxon>
        <taxon>Kitasatosporales</taxon>
        <taxon>Streptomycetaceae</taxon>
        <taxon>Streptomyces</taxon>
    </lineage>
</organism>
<dbReference type="Proteomes" id="UP000181909">
    <property type="component" value="Unassembled WGS sequence"/>
</dbReference>
<reference evidence="7 8" key="1">
    <citation type="submission" date="2016-11" db="EMBL/GenBank/DDBJ databases">
        <authorList>
            <person name="Jaros S."/>
            <person name="Januszkiewicz K."/>
            <person name="Wedrychowicz H."/>
        </authorList>
    </citation>
    <scope>NUCLEOTIDE SEQUENCE [LARGE SCALE GENOMIC DNA]</scope>
    <source>
        <strain evidence="7 8">OK807</strain>
    </source>
</reference>
<feature type="compositionally biased region" description="Basic and acidic residues" evidence="6">
    <location>
        <begin position="20"/>
        <end position="30"/>
    </location>
</feature>
<proteinExistence type="predicted"/>
<accession>A0A1K2EAZ9</accession>
<evidence type="ECO:0000256" key="6">
    <source>
        <dbReference type="SAM" id="MobiDB-lite"/>
    </source>
</evidence>
<sequence>MPRIKVEVESTIGSSIGRHGGPESTEHDAPSRAGGWPVGEGCAQDTLGEDGRSVRTMVLMQDPARPGDEVSAWPVAVLHLSDGRLDLDEVVCVAEAEPFVDLVDLADLGRWHAEPAAWAAALGRLSPGSTCQVMGCGSRKEADRLVADAQHTYLQLTGCMD</sequence>
<dbReference type="SUPFAM" id="SSF50324">
    <property type="entry name" value="Inorganic pyrophosphatase"/>
    <property type="match status" value="1"/>
</dbReference>
<dbReference type="Gene3D" id="3.90.80.10">
    <property type="entry name" value="Inorganic pyrophosphatase"/>
    <property type="match status" value="1"/>
</dbReference>
<dbReference type="RefSeq" id="WP_072487670.1">
    <property type="nucleotide sequence ID" value="NZ_CP108276.1"/>
</dbReference>
<evidence type="ECO:0000256" key="2">
    <source>
        <dbReference type="ARBA" id="ARBA00012146"/>
    </source>
</evidence>
<protein>
    <recommendedName>
        <fullName evidence="2">inorganic diphosphatase</fullName>
        <ecNumber evidence="2">3.6.1.1</ecNumber>
    </recommendedName>
</protein>
<evidence type="ECO:0000256" key="3">
    <source>
        <dbReference type="ARBA" id="ARBA00022723"/>
    </source>
</evidence>
<evidence type="ECO:0000256" key="4">
    <source>
        <dbReference type="ARBA" id="ARBA00022801"/>
    </source>
</evidence>